<reference evidence="2" key="1">
    <citation type="submission" date="2017-07" db="EMBL/GenBank/DDBJ databases">
        <authorList>
            <person name="Mikheyev A."/>
            <person name="Grau M."/>
        </authorList>
    </citation>
    <scope>NUCLEOTIDE SEQUENCE</scope>
    <source>
        <tissue evidence="2">Venom_gland</tissue>
    </source>
</reference>
<evidence type="ECO:0008006" key="3">
    <source>
        <dbReference type="Google" id="ProtNLM"/>
    </source>
</evidence>
<sequence length="122" mass="14305">MRKLNECGSLAGFQINKQKTSMLIKNMTSQDGDILIRRSGFRGRKKGEIFEGYIKKHKHKTVPKQLCTSLTLNDIKKDLLRWDKLQLSLLSRMSVIKMNVLWNMLLFWILPILATDIPFKLW</sequence>
<organism evidence="2">
    <name type="scientific">Micrurus lemniscatus lemniscatus</name>
    <dbReference type="NCBI Taxonomy" id="129467"/>
    <lineage>
        <taxon>Eukaryota</taxon>
        <taxon>Metazoa</taxon>
        <taxon>Chordata</taxon>
        <taxon>Craniata</taxon>
        <taxon>Vertebrata</taxon>
        <taxon>Euteleostomi</taxon>
        <taxon>Lepidosauria</taxon>
        <taxon>Squamata</taxon>
        <taxon>Bifurcata</taxon>
        <taxon>Unidentata</taxon>
        <taxon>Episquamata</taxon>
        <taxon>Toxicofera</taxon>
        <taxon>Serpentes</taxon>
        <taxon>Colubroidea</taxon>
        <taxon>Elapidae</taxon>
        <taxon>Elapinae</taxon>
        <taxon>Micrurus</taxon>
    </lineage>
</organism>
<dbReference type="AlphaFoldDB" id="A0A2D4I394"/>
<protein>
    <recommendedName>
        <fullName evidence="3">Reverse transcriptase domain-containing protein</fullName>
    </recommendedName>
</protein>
<dbReference type="PANTHER" id="PTHR31635:SF196">
    <property type="entry name" value="REVERSE TRANSCRIPTASE DOMAIN-CONTAINING PROTEIN-RELATED"/>
    <property type="match status" value="1"/>
</dbReference>
<name>A0A2D4I394_MICLE</name>
<keyword evidence="1" id="KW-0472">Membrane</keyword>
<keyword evidence="1" id="KW-1133">Transmembrane helix</keyword>
<keyword evidence="1" id="KW-0812">Transmembrane</keyword>
<evidence type="ECO:0000256" key="1">
    <source>
        <dbReference type="SAM" id="Phobius"/>
    </source>
</evidence>
<feature type="transmembrane region" description="Helical" evidence="1">
    <location>
        <begin position="100"/>
        <end position="119"/>
    </location>
</feature>
<reference evidence="2" key="2">
    <citation type="submission" date="2017-11" db="EMBL/GenBank/DDBJ databases">
        <title>Coralsnake Venomics: Analyses of Venom Gland Transcriptomes and Proteomes of Six Brazilian Taxa.</title>
        <authorList>
            <person name="Aird S.D."/>
            <person name="Jorge da Silva N."/>
            <person name="Qiu L."/>
            <person name="Villar-Briones A."/>
            <person name="Aparecida-Saddi V."/>
            <person name="Campos-Telles M.P."/>
            <person name="Grau M."/>
            <person name="Mikheyev A.S."/>
        </authorList>
    </citation>
    <scope>NUCLEOTIDE SEQUENCE</scope>
    <source>
        <tissue evidence="2">Venom_gland</tissue>
    </source>
</reference>
<evidence type="ECO:0000313" key="2">
    <source>
        <dbReference type="EMBL" id="LAA78695.1"/>
    </source>
</evidence>
<proteinExistence type="predicted"/>
<accession>A0A2D4I394</accession>
<dbReference type="PANTHER" id="PTHR31635">
    <property type="entry name" value="REVERSE TRANSCRIPTASE DOMAIN-CONTAINING PROTEIN-RELATED"/>
    <property type="match status" value="1"/>
</dbReference>
<dbReference type="EMBL" id="IACK01078173">
    <property type="protein sequence ID" value="LAA78695.1"/>
    <property type="molecule type" value="Transcribed_RNA"/>
</dbReference>